<gene>
    <name evidence="1" type="ORF">XENORESO_019896</name>
</gene>
<reference evidence="1 2" key="1">
    <citation type="submission" date="2021-06" db="EMBL/GenBank/DDBJ databases">
        <authorList>
            <person name="Palmer J.M."/>
        </authorList>
    </citation>
    <scope>NUCLEOTIDE SEQUENCE [LARGE SCALE GENOMIC DNA]</scope>
    <source>
        <strain evidence="1 2">XR_2019</strain>
        <tissue evidence="1">Muscle</tissue>
    </source>
</reference>
<dbReference type="EMBL" id="JAHRIM010047547">
    <property type="protein sequence ID" value="MEQ2268319.1"/>
    <property type="molecule type" value="Genomic_DNA"/>
</dbReference>
<proteinExistence type="predicted"/>
<sequence length="121" mass="14020">MLFDNEFGGNSRKRWRLCLAVPSPCHIFDRRFLFTNINMRYSQSNWSWIMSRFSNMALFFHRCVSKVQPPKYSPCCHTVCPYVGKPIGGNGVRELRASLCCFVEKQICRSFIPGLLLGKFA</sequence>
<evidence type="ECO:0000313" key="1">
    <source>
        <dbReference type="EMBL" id="MEQ2268319.1"/>
    </source>
</evidence>
<organism evidence="1 2">
    <name type="scientific">Xenotaenia resolanae</name>
    <dbReference type="NCBI Taxonomy" id="208358"/>
    <lineage>
        <taxon>Eukaryota</taxon>
        <taxon>Metazoa</taxon>
        <taxon>Chordata</taxon>
        <taxon>Craniata</taxon>
        <taxon>Vertebrata</taxon>
        <taxon>Euteleostomi</taxon>
        <taxon>Actinopterygii</taxon>
        <taxon>Neopterygii</taxon>
        <taxon>Teleostei</taxon>
        <taxon>Neoteleostei</taxon>
        <taxon>Acanthomorphata</taxon>
        <taxon>Ovalentaria</taxon>
        <taxon>Atherinomorphae</taxon>
        <taxon>Cyprinodontiformes</taxon>
        <taxon>Goodeidae</taxon>
        <taxon>Xenotaenia</taxon>
    </lineage>
</organism>
<dbReference type="Proteomes" id="UP001444071">
    <property type="component" value="Unassembled WGS sequence"/>
</dbReference>
<keyword evidence="2" id="KW-1185">Reference proteome</keyword>
<accession>A0ABV0WGU9</accession>
<comment type="caution">
    <text evidence="1">The sequence shown here is derived from an EMBL/GenBank/DDBJ whole genome shotgun (WGS) entry which is preliminary data.</text>
</comment>
<name>A0ABV0WGU9_9TELE</name>
<protein>
    <submittedName>
        <fullName evidence="1">Uncharacterized protein</fullName>
    </submittedName>
</protein>
<evidence type="ECO:0000313" key="2">
    <source>
        <dbReference type="Proteomes" id="UP001444071"/>
    </source>
</evidence>